<organism evidence="1 2">
    <name type="scientific">Eumeta variegata</name>
    <name type="common">Bagworm moth</name>
    <name type="synonym">Eumeta japonica</name>
    <dbReference type="NCBI Taxonomy" id="151549"/>
    <lineage>
        <taxon>Eukaryota</taxon>
        <taxon>Metazoa</taxon>
        <taxon>Ecdysozoa</taxon>
        <taxon>Arthropoda</taxon>
        <taxon>Hexapoda</taxon>
        <taxon>Insecta</taxon>
        <taxon>Pterygota</taxon>
        <taxon>Neoptera</taxon>
        <taxon>Endopterygota</taxon>
        <taxon>Lepidoptera</taxon>
        <taxon>Glossata</taxon>
        <taxon>Ditrysia</taxon>
        <taxon>Tineoidea</taxon>
        <taxon>Psychidae</taxon>
        <taxon>Oiketicinae</taxon>
        <taxon>Eumeta</taxon>
    </lineage>
</organism>
<evidence type="ECO:0000313" key="1">
    <source>
        <dbReference type="EMBL" id="GBP55228.1"/>
    </source>
</evidence>
<comment type="caution">
    <text evidence="1">The sequence shown here is derived from an EMBL/GenBank/DDBJ whole genome shotgun (WGS) entry which is preliminary data.</text>
</comment>
<accession>A0A4C1WUX0</accession>
<sequence length="239" mass="27187">MSRIDRYLIELRRETQQLPLLCFNQYPFPIQETDNALVTPLGLRVLIRNDDLLIIGALVSVPYNERRPTCQSKKAVAVFFDVVKAFDRSRSSSRLLPPPPLLYSMYTNDIPRQSSSVQLALFADDTALYVRARLKKSTFFRLQRAIDELSRWFCTWRIKGMSSPVDTPAYRPATFGEAIIEVQLHSVADQIIPTSGYALLRRNGVPTVLEYLTRGCCDSTRRAVGQPIVSVLAVWPSIY</sequence>
<reference evidence="1 2" key="1">
    <citation type="journal article" date="2019" name="Commun. Biol.">
        <title>The bagworm genome reveals a unique fibroin gene that provides high tensile strength.</title>
        <authorList>
            <person name="Kono N."/>
            <person name="Nakamura H."/>
            <person name="Ohtoshi R."/>
            <person name="Tomita M."/>
            <person name="Numata K."/>
            <person name="Arakawa K."/>
        </authorList>
    </citation>
    <scope>NUCLEOTIDE SEQUENCE [LARGE SCALE GENOMIC DNA]</scope>
</reference>
<proteinExistence type="predicted"/>
<dbReference type="EMBL" id="BGZK01000663">
    <property type="protein sequence ID" value="GBP55228.1"/>
    <property type="molecule type" value="Genomic_DNA"/>
</dbReference>
<protein>
    <recommendedName>
        <fullName evidence="3">Reverse transcriptase domain-containing protein</fullName>
    </recommendedName>
</protein>
<keyword evidence="2" id="KW-1185">Reference proteome</keyword>
<gene>
    <name evidence="1" type="ORF">EVAR_36811_1</name>
</gene>
<name>A0A4C1WUX0_EUMVA</name>
<dbReference type="Proteomes" id="UP000299102">
    <property type="component" value="Unassembled WGS sequence"/>
</dbReference>
<evidence type="ECO:0000313" key="2">
    <source>
        <dbReference type="Proteomes" id="UP000299102"/>
    </source>
</evidence>
<dbReference type="OrthoDB" id="414730at2759"/>
<evidence type="ECO:0008006" key="3">
    <source>
        <dbReference type="Google" id="ProtNLM"/>
    </source>
</evidence>
<dbReference type="AlphaFoldDB" id="A0A4C1WUX0"/>